<dbReference type="RefSeq" id="WP_072765435.1">
    <property type="nucleotide sequence ID" value="NZ_FQYX01000027.1"/>
</dbReference>
<dbReference type="SUPFAM" id="SSF56601">
    <property type="entry name" value="beta-lactamase/transpeptidase-like"/>
    <property type="match status" value="1"/>
</dbReference>
<dbReference type="InterPro" id="IPR012338">
    <property type="entry name" value="Beta-lactam/transpept-like"/>
</dbReference>
<keyword evidence="3" id="KW-1185">Reference proteome</keyword>
<protein>
    <submittedName>
        <fullName evidence="2">Beta-lactamase class C</fullName>
    </submittedName>
</protein>
<dbReference type="Gene3D" id="3.40.710.10">
    <property type="entry name" value="DD-peptidase/beta-lactamase superfamily"/>
    <property type="match status" value="1"/>
</dbReference>
<evidence type="ECO:0000259" key="1">
    <source>
        <dbReference type="Pfam" id="PF00144"/>
    </source>
</evidence>
<accession>A0A1M6KPZ5</accession>
<proteinExistence type="predicted"/>
<name>A0A1M6KPZ5_9FLAO</name>
<dbReference type="Pfam" id="PF00144">
    <property type="entry name" value="Beta-lactamase"/>
    <property type="match status" value="1"/>
</dbReference>
<dbReference type="PANTHER" id="PTHR46825:SF15">
    <property type="entry name" value="BETA-LACTAMASE-RELATED DOMAIN-CONTAINING PROTEIN"/>
    <property type="match status" value="1"/>
</dbReference>
<sequence>MQRFKILAGATLILLVLLGLTTNIFTPNSVPDSLATLTTAKLEKPVVDKQQVHAYKMQQQALQLAIKAYFDKAIASGDIVGAGVSIVQGDSIVISSGFGKKNINRKDRVNGETIFRLGSLSKGFAGVLAANLKSEGILDWEDKVSDFIPEFQLGDQVNTHKITLANILSHTSGTPYHSYTNLVEAGLPLVAIAERFRDVMPNALPGSMYSYQNAMFALCGEMIYKVTGQEIGTALAERILNPLGMCSTLTDYESLARAHNVAKPHVKSRNGYRASKLNDNYYNAIAAGGINSSAGDMAKWMRFLLGHNPEIMSKTALAETFNPFIEIKGSSKYYHRWPGHLKSHYAFGWRIHTYLDEDSMEEKTIWHHGGSVNNFRNEIALYPDADLGICVLLNSHSRLAQTVIPDLHQIVKEVYGSSNATMAHNSNTNTTASL</sequence>
<dbReference type="InterPro" id="IPR001466">
    <property type="entry name" value="Beta-lactam-related"/>
</dbReference>
<dbReference type="STRING" id="558155.SAMN04487911_12715"/>
<feature type="domain" description="Beta-lactamase-related" evidence="1">
    <location>
        <begin position="67"/>
        <end position="397"/>
    </location>
</feature>
<evidence type="ECO:0000313" key="2">
    <source>
        <dbReference type="EMBL" id="SHJ61010.1"/>
    </source>
</evidence>
<gene>
    <name evidence="2" type="ORF">SAMN04487911_12715</name>
</gene>
<dbReference type="PANTHER" id="PTHR46825">
    <property type="entry name" value="D-ALANYL-D-ALANINE-CARBOXYPEPTIDASE/ENDOPEPTIDASE AMPH"/>
    <property type="match status" value="1"/>
</dbReference>
<dbReference type="Proteomes" id="UP000184231">
    <property type="component" value="Unassembled WGS sequence"/>
</dbReference>
<reference evidence="2 3" key="1">
    <citation type="submission" date="2016-11" db="EMBL/GenBank/DDBJ databases">
        <authorList>
            <person name="Jaros S."/>
            <person name="Januszkiewicz K."/>
            <person name="Wedrychowicz H."/>
        </authorList>
    </citation>
    <scope>NUCLEOTIDE SEQUENCE [LARGE SCALE GENOMIC DNA]</scope>
    <source>
        <strain evidence="2 3">CGMCC 1.8863</strain>
    </source>
</reference>
<dbReference type="EMBL" id="FQYX01000027">
    <property type="protein sequence ID" value="SHJ61010.1"/>
    <property type="molecule type" value="Genomic_DNA"/>
</dbReference>
<organism evidence="2 3">
    <name type="scientific">Arenibacter nanhaiticus</name>
    <dbReference type="NCBI Taxonomy" id="558155"/>
    <lineage>
        <taxon>Bacteria</taxon>
        <taxon>Pseudomonadati</taxon>
        <taxon>Bacteroidota</taxon>
        <taxon>Flavobacteriia</taxon>
        <taxon>Flavobacteriales</taxon>
        <taxon>Flavobacteriaceae</taxon>
        <taxon>Arenibacter</taxon>
    </lineage>
</organism>
<evidence type="ECO:0000313" key="3">
    <source>
        <dbReference type="Proteomes" id="UP000184231"/>
    </source>
</evidence>
<dbReference type="OrthoDB" id="1522765at2"/>
<dbReference type="AlphaFoldDB" id="A0A1M6KPZ5"/>
<dbReference type="InterPro" id="IPR050491">
    <property type="entry name" value="AmpC-like"/>
</dbReference>